<reference evidence="1 2" key="1">
    <citation type="submission" date="2018-06" db="EMBL/GenBank/DDBJ databases">
        <title>Phytoactinopolyspora halophila sp. nov., a novel halophilic actinomycete isolated from a saline soil in China.</title>
        <authorList>
            <person name="Tang S.-K."/>
        </authorList>
    </citation>
    <scope>NUCLEOTIDE SEQUENCE [LARGE SCALE GENOMIC DNA]</scope>
    <source>
        <strain evidence="1 2">YIM 96934</strain>
    </source>
</reference>
<dbReference type="OrthoDB" id="5175422at2"/>
<protein>
    <recommendedName>
        <fullName evidence="3">Adhesin domain-containing protein</fullName>
    </recommendedName>
</protein>
<evidence type="ECO:0000313" key="1">
    <source>
        <dbReference type="EMBL" id="RAW11912.1"/>
    </source>
</evidence>
<gene>
    <name evidence="1" type="ORF">DPM12_15750</name>
</gene>
<evidence type="ECO:0008006" key="3">
    <source>
        <dbReference type="Google" id="ProtNLM"/>
    </source>
</evidence>
<keyword evidence="2" id="KW-1185">Reference proteome</keyword>
<accession>A0A329QKI0</accession>
<organism evidence="1 2">
    <name type="scientific">Phytoactinopolyspora halophila</name>
    <dbReference type="NCBI Taxonomy" id="1981511"/>
    <lineage>
        <taxon>Bacteria</taxon>
        <taxon>Bacillati</taxon>
        <taxon>Actinomycetota</taxon>
        <taxon>Actinomycetes</taxon>
        <taxon>Jiangellales</taxon>
        <taxon>Jiangellaceae</taxon>
        <taxon>Phytoactinopolyspora</taxon>
    </lineage>
</organism>
<dbReference type="EMBL" id="QMIG01000018">
    <property type="protein sequence ID" value="RAW11912.1"/>
    <property type="molecule type" value="Genomic_DNA"/>
</dbReference>
<comment type="caution">
    <text evidence="1">The sequence shown here is derived from an EMBL/GenBank/DDBJ whole genome shotgun (WGS) entry which is preliminary data.</text>
</comment>
<proteinExistence type="predicted"/>
<dbReference type="RefSeq" id="WP_112259294.1">
    <property type="nucleotide sequence ID" value="NZ_QMIG01000018.1"/>
</dbReference>
<dbReference type="AlphaFoldDB" id="A0A329QKI0"/>
<evidence type="ECO:0000313" key="2">
    <source>
        <dbReference type="Proteomes" id="UP000250462"/>
    </source>
</evidence>
<sequence>MSEGDATREILEKVAAGEMDPTTAAQLLDETTGAGSEEQPAVTESGTLEGATLPAASEVTRITVRATSRRVRIVGDPGVATVAVEGPHTLRREGATLLVTGETEIVRADDAFTLLVGGRWREVADRVQHGLARDLELKVRVRPDLAVGVEVIAGSLHVDGARALDHVRVTAGSCRIHDVEGPVDLLVQAGSAQVDMVQTQGHSWLRCESGSLQLTLEEGTDAEVRSDVQMGRLTLEPERRGRDRHGEIVVGLGGSQIDVEAVMGAVVLRTPDRGDAR</sequence>
<dbReference type="Proteomes" id="UP000250462">
    <property type="component" value="Unassembled WGS sequence"/>
</dbReference>
<name>A0A329QKI0_9ACTN</name>